<gene>
    <name evidence="11" type="primary">hisC</name>
    <name evidence="11" type="ORF">TQ35_000855</name>
    <name evidence="10" type="ORF">TQ35_00535</name>
</gene>
<evidence type="ECO:0000256" key="1">
    <source>
        <dbReference type="ARBA" id="ARBA00001933"/>
    </source>
</evidence>
<dbReference type="InterPro" id="IPR015421">
    <property type="entry name" value="PyrdxlP-dep_Trfase_major"/>
</dbReference>
<organism evidence="10">
    <name type="scientific">Candidatus Aramenus sulfurataquae</name>
    <dbReference type="NCBI Taxonomy" id="1326980"/>
    <lineage>
        <taxon>Archaea</taxon>
        <taxon>Thermoproteota</taxon>
        <taxon>Thermoprotei</taxon>
        <taxon>Sulfolobales</taxon>
        <taxon>Sulfolobaceae</taxon>
        <taxon>Candidatus Aramenus</taxon>
    </lineage>
</organism>
<protein>
    <submittedName>
        <fullName evidence="10">Histidinol-phosphate aminotransferase</fullName>
    </submittedName>
    <submittedName>
        <fullName evidence="11">Histidinol-phosphate transaminase</fullName>
        <ecNumber evidence="11">2.6.1.9</ecNumber>
    </submittedName>
</protein>
<keyword evidence="6" id="KW-0368">Histidine biosynthesis</keyword>
<keyword evidence="4 11" id="KW-0808">Transferase</keyword>
<evidence type="ECO:0000313" key="11">
    <source>
        <dbReference type="EMBL" id="MCL7343124.1"/>
    </source>
</evidence>
<dbReference type="InterPro" id="IPR004839">
    <property type="entry name" value="Aminotransferase_I/II_large"/>
</dbReference>
<dbReference type="InterPro" id="IPR005861">
    <property type="entry name" value="HisP_aminotrans"/>
</dbReference>
<evidence type="ECO:0000256" key="7">
    <source>
        <dbReference type="ARBA" id="ARBA00029440"/>
    </source>
</evidence>
<dbReference type="GO" id="GO:0004400">
    <property type="term" value="F:histidinol-phosphate transaminase activity"/>
    <property type="evidence" value="ECO:0007669"/>
    <property type="project" value="UniProtKB-EC"/>
</dbReference>
<dbReference type="Gene3D" id="3.40.640.10">
    <property type="entry name" value="Type I PLP-dependent aspartate aminotransferase-like (Major domain)"/>
    <property type="match status" value="1"/>
</dbReference>
<dbReference type="InterPro" id="IPR015424">
    <property type="entry name" value="PyrdxlP-dep_Trfase"/>
</dbReference>
<comment type="cofactor">
    <cofactor evidence="1 8">
        <name>pyridoxal 5'-phosphate</name>
        <dbReference type="ChEBI" id="CHEBI:597326"/>
    </cofactor>
</comment>
<evidence type="ECO:0000259" key="9">
    <source>
        <dbReference type="Pfam" id="PF00155"/>
    </source>
</evidence>
<evidence type="ECO:0000256" key="3">
    <source>
        <dbReference type="ARBA" id="ARBA00022605"/>
    </source>
</evidence>
<evidence type="ECO:0000256" key="4">
    <source>
        <dbReference type="ARBA" id="ARBA00022679"/>
    </source>
</evidence>
<evidence type="ECO:0000256" key="8">
    <source>
        <dbReference type="RuleBase" id="RU003693"/>
    </source>
</evidence>
<evidence type="ECO:0000256" key="2">
    <source>
        <dbReference type="ARBA" id="ARBA00022576"/>
    </source>
</evidence>
<evidence type="ECO:0000256" key="6">
    <source>
        <dbReference type="ARBA" id="ARBA00023102"/>
    </source>
</evidence>
<dbReference type="EC" id="2.6.1.9" evidence="11"/>
<dbReference type="PANTHER" id="PTHR42885:SF2">
    <property type="entry name" value="HISTIDINOL-PHOSPHATE AMINOTRANSFERASE"/>
    <property type="match status" value="1"/>
</dbReference>
<dbReference type="NCBIfam" id="TIGR01141">
    <property type="entry name" value="hisC"/>
    <property type="match status" value="1"/>
</dbReference>
<dbReference type="CDD" id="cd00609">
    <property type="entry name" value="AAT_like"/>
    <property type="match status" value="1"/>
</dbReference>
<dbReference type="Gene3D" id="3.90.1150.10">
    <property type="entry name" value="Aspartate Aminotransferase, domain 1"/>
    <property type="match status" value="1"/>
</dbReference>
<keyword evidence="3" id="KW-0028">Amino-acid biosynthesis</keyword>
<dbReference type="InterPro" id="IPR001917">
    <property type="entry name" value="Aminotrans_II_pyridoxalP_BS"/>
</dbReference>
<comment type="pathway">
    <text evidence="7">Amino-acid biosynthesis.</text>
</comment>
<dbReference type="AlphaFoldDB" id="A0A0F2LUU1"/>
<evidence type="ECO:0000256" key="5">
    <source>
        <dbReference type="ARBA" id="ARBA00022898"/>
    </source>
</evidence>
<evidence type="ECO:0000313" key="10">
    <source>
        <dbReference type="EMBL" id="KJR79636.1"/>
    </source>
</evidence>
<dbReference type="GO" id="GO:0030170">
    <property type="term" value="F:pyridoxal phosphate binding"/>
    <property type="evidence" value="ECO:0007669"/>
    <property type="project" value="InterPro"/>
</dbReference>
<keyword evidence="5 8" id="KW-0663">Pyridoxal phosphate</keyword>
<dbReference type="InterPro" id="IPR015422">
    <property type="entry name" value="PyrdxlP-dep_Trfase_small"/>
</dbReference>
<comment type="caution">
    <text evidence="10">The sequence shown here is derived from an EMBL/GenBank/DDBJ whole genome shotgun (WGS) entry which is preliminary data.</text>
</comment>
<comment type="similarity">
    <text evidence="8">Belongs to the class-II pyridoxal-phosphate-dependent aminotransferase family.</text>
</comment>
<dbReference type="SUPFAM" id="SSF53383">
    <property type="entry name" value="PLP-dependent transferases"/>
    <property type="match status" value="1"/>
</dbReference>
<dbReference type="GO" id="GO:0000105">
    <property type="term" value="P:L-histidine biosynthetic process"/>
    <property type="evidence" value="ECO:0007669"/>
    <property type="project" value="UniProtKB-KW"/>
</dbReference>
<reference evidence="10" key="1">
    <citation type="submission" date="2015-03" db="EMBL/GenBank/DDBJ databases">
        <title>Metagenome Sequencing of an Archaeal-Dominated Microbial Community from a Hot Spring at the Los Azufres Geothermal Field, Mexico.</title>
        <authorList>
            <person name="Servin-Garciduenas L.E."/>
            <person name="Martinez-Romero E."/>
        </authorList>
    </citation>
    <scope>NUCLEOTIDE SEQUENCE [LARGE SCALE GENOMIC DNA]</scope>
    <source>
        <strain evidence="10">AZ1-454</strain>
    </source>
</reference>
<feature type="domain" description="Aminotransferase class I/classII large" evidence="9">
    <location>
        <begin position="28"/>
        <end position="346"/>
    </location>
</feature>
<reference evidence="11" key="2">
    <citation type="submission" date="2022-05" db="EMBL/GenBank/DDBJ databases">
        <title>Metagenome Sequencing of an Archaeal-Dominated Microbial Community from a Hot Spring at the Los Azufres Geothermal Field, Mexico.</title>
        <authorList>
            <person name="Marin-Paredes R."/>
            <person name="Martinez-Romero E."/>
            <person name="Servin-Garciduenas L.E."/>
        </authorList>
    </citation>
    <scope>NUCLEOTIDE SEQUENCE</scope>
    <source>
        <strain evidence="11">AZ1-454</strain>
    </source>
</reference>
<dbReference type="PANTHER" id="PTHR42885">
    <property type="entry name" value="HISTIDINOL-PHOSPHATE AMINOTRANSFERASE-RELATED"/>
    <property type="match status" value="1"/>
</dbReference>
<dbReference type="PATRIC" id="fig|1326980.8.peg.773"/>
<keyword evidence="2 10" id="KW-0032">Aminotransferase</keyword>
<dbReference type="Pfam" id="PF00155">
    <property type="entry name" value="Aminotran_1_2"/>
    <property type="match status" value="1"/>
</dbReference>
<sequence>MAPTDLNKIIYPWLRDATEYSFDDIKEGIRLHLNESPYPPPDFVIENVEKYLRKGNNYQHPDLVERLRELQAEYSKVEPEYVLPTPGGDGALRSIFFNLTQPGDTLVLNYPSYSMYPVYASVKGLNVVRIKLKEEGEWWKEDLDKLYEVASKARLIVIDDPNNPTGSPMLQGKAEIISALAESAKGLVVLDEAYYEFSKYTAKDLVYKYENLAIVRTLSKAFSLASYRIGYLIADKEVIKALRKSTTPFDIALPSLIAGITALENPSYALRIAEEIRQNREFLLAGLRKMGLKAYNSLTNFVLFKYDKDLLHPLMNKGIAIRRPMEGYYRVTVGTLDQVKVFLEKLGEVIEDSRSE</sequence>
<dbReference type="EMBL" id="JZWS01000002">
    <property type="protein sequence ID" value="KJR79636.1"/>
    <property type="molecule type" value="Genomic_DNA"/>
</dbReference>
<proteinExistence type="inferred from homology"/>
<dbReference type="EMBL" id="JZWS02000001">
    <property type="protein sequence ID" value="MCL7343124.1"/>
    <property type="molecule type" value="Genomic_DNA"/>
</dbReference>
<name>A0A0F2LUU1_9CREN</name>
<accession>A0A0F2LUU1</accession>
<dbReference type="PROSITE" id="PS00599">
    <property type="entry name" value="AA_TRANSFER_CLASS_2"/>
    <property type="match status" value="1"/>
</dbReference>